<evidence type="ECO:0000256" key="10">
    <source>
        <dbReference type="ARBA" id="ARBA00023170"/>
    </source>
</evidence>
<evidence type="ECO:0000313" key="15">
    <source>
        <dbReference type="Proteomes" id="UP001307889"/>
    </source>
</evidence>
<gene>
    <name evidence="14" type="ORF">NTJ_12714</name>
</gene>
<keyword evidence="10" id="KW-0675">Receptor</keyword>
<dbReference type="Pfam" id="PF01130">
    <property type="entry name" value="CD36"/>
    <property type="match status" value="1"/>
</dbReference>
<sequence>MLIESNGVPAYVSFPHFLGAHSQYQNGVDGLKPNKELHQTYISLEPTTGVPVKGAKRIQINFELKGTPALTPTGTARDVLMPFIWIDESVLLGDAQLSLLRDQLLKVLHIADIIKWVLIAVGSLMAIVGFAMAYISHKREHRHPD</sequence>
<evidence type="ECO:0000256" key="11">
    <source>
        <dbReference type="ARBA" id="ARBA00023180"/>
    </source>
</evidence>
<evidence type="ECO:0000256" key="13">
    <source>
        <dbReference type="SAM" id="Phobius"/>
    </source>
</evidence>
<accession>A0ABN7B677</accession>
<evidence type="ECO:0000256" key="2">
    <source>
        <dbReference type="ARBA" id="ARBA00010532"/>
    </source>
</evidence>
<keyword evidence="15" id="KW-1185">Reference proteome</keyword>
<evidence type="ECO:0000313" key="14">
    <source>
        <dbReference type="EMBL" id="BES99898.1"/>
    </source>
</evidence>
<evidence type="ECO:0000256" key="3">
    <source>
        <dbReference type="ARBA" id="ARBA00022475"/>
    </source>
</evidence>
<protein>
    <recommendedName>
        <fullName evidence="12">Sensory neuron membrane protein 2</fullName>
    </recommendedName>
</protein>
<evidence type="ECO:0000256" key="5">
    <source>
        <dbReference type="ARBA" id="ARBA00022692"/>
    </source>
</evidence>
<dbReference type="EMBL" id="AP028919">
    <property type="protein sequence ID" value="BES99898.1"/>
    <property type="molecule type" value="Genomic_DNA"/>
</dbReference>
<evidence type="ECO:0000256" key="1">
    <source>
        <dbReference type="ARBA" id="ARBA00004236"/>
    </source>
</evidence>
<dbReference type="PANTHER" id="PTHR11923:SF109">
    <property type="entry name" value="SENSORY NEURON MEMBRANE PROTEIN 2"/>
    <property type="match status" value="1"/>
</dbReference>
<dbReference type="Proteomes" id="UP001307889">
    <property type="component" value="Chromosome 11"/>
</dbReference>
<name>A0ABN7B677_9HEMI</name>
<feature type="transmembrane region" description="Helical" evidence="13">
    <location>
        <begin position="113"/>
        <end position="135"/>
    </location>
</feature>
<evidence type="ECO:0000256" key="4">
    <source>
        <dbReference type="ARBA" id="ARBA00022606"/>
    </source>
</evidence>
<keyword evidence="7 13" id="KW-1133">Transmembrane helix</keyword>
<keyword evidence="9" id="KW-1015">Disulfide bond</keyword>
<organism evidence="14 15">
    <name type="scientific">Nesidiocoris tenuis</name>
    <dbReference type="NCBI Taxonomy" id="355587"/>
    <lineage>
        <taxon>Eukaryota</taxon>
        <taxon>Metazoa</taxon>
        <taxon>Ecdysozoa</taxon>
        <taxon>Arthropoda</taxon>
        <taxon>Hexapoda</taxon>
        <taxon>Insecta</taxon>
        <taxon>Pterygota</taxon>
        <taxon>Neoptera</taxon>
        <taxon>Paraneoptera</taxon>
        <taxon>Hemiptera</taxon>
        <taxon>Heteroptera</taxon>
        <taxon>Panheteroptera</taxon>
        <taxon>Cimicomorpha</taxon>
        <taxon>Miridae</taxon>
        <taxon>Dicyphina</taxon>
        <taxon>Nesidiocoris</taxon>
    </lineage>
</organism>
<keyword evidence="8 13" id="KW-0472">Membrane</keyword>
<evidence type="ECO:0000256" key="12">
    <source>
        <dbReference type="ARBA" id="ARBA00040645"/>
    </source>
</evidence>
<proteinExistence type="inferred from homology"/>
<keyword evidence="3" id="KW-1003">Cell membrane</keyword>
<evidence type="ECO:0000256" key="8">
    <source>
        <dbReference type="ARBA" id="ARBA00023136"/>
    </source>
</evidence>
<keyword evidence="5 13" id="KW-0812">Transmembrane</keyword>
<keyword evidence="6" id="KW-0552">Olfaction</keyword>
<comment type="similarity">
    <text evidence="2">Belongs to the CD36 family.</text>
</comment>
<dbReference type="PANTHER" id="PTHR11923">
    <property type="entry name" value="SCAVENGER RECEPTOR CLASS B TYPE-1 SR-B1"/>
    <property type="match status" value="1"/>
</dbReference>
<reference evidence="14 15" key="1">
    <citation type="submission" date="2023-09" db="EMBL/GenBank/DDBJ databases">
        <title>Nesidiocoris tenuis whole genome shotgun sequence.</title>
        <authorList>
            <person name="Shibata T."/>
            <person name="Shimoda M."/>
            <person name="Kobayashi T."/>
            <person name="Uehara T."/>
        </authorList>
    </citation>
    <scope>NUCLEOTIDE SEQUENCE [LARGE SCALE GENOMIC DNA]</scope>
    <source>
        <strain evidence="14 15">Japan</strain>
    </source>
</reference>
<comment type="subcellular location">
    <subcellularLocation>
        <location evidence="1">Cell membrane</location>
    </subcellularLocation>
</comment>
<keyword evidence="11" id="KW-0325">Glycoprotein</keyword>
<evidence type="ECO:0000256" key="6">
    <source>
        <dbReference type="ARBA" id="ARBA00022725"/>
    </source>
</evidence>
<keyword evidence="4" id="KW-0716">Sensory transduction</keyword>
<dbReference type="InterPro" id="IPR002159">
    <property type="entry name" value="CD36_fam"/>
</dbReference>
<evidence type="ECO:0000256" key="7">
    <source>
        <dbReference type="ARBA" id="ARBA00022989"/>
    </source>
</evidence>
<evidence type="ECO:0000256" key="9">
    <source>
        <dbReference type="ARBA" id="ARBA00023157"/>
    </source>
</evidence>